<sequence>MEPNPGPSETSDTIVVGGDYSDASHDESDESIDYGEGEERQEQEKVETDTANDDYARTFDSPAAHEDQNEAEEAQPDVSMASESMNSPPAPAPDPAAVPSDHPPTRPRAVPRTNGEVQFLGNPSPPEQANDSESPSGPPSTAPNTIPSSTAPTTATATELAPKEPPAASAPIAASPTTATAAVPASTDEDDAAAVDIQKLVDDITAKAATTASPSNAPAQATPVTAQAPSASLPPSLPNPPANLPAIPPAHYSFQSRGHNAPPAPAMPMPLSSSGASHGAYVANEGVSSLPAPPPGSFGGSSHAHAHHLSHSGDGSGNYHGSSLKQLWEQFQADEKRYTSEAKWERFPEGSRIFIGDAHHCPGNLSSERVSKREVFDVFHRFGRLAQISLKSAYGFVQYHTVAEGHAAMQGAQGIELGGRRIHLEISRAQKKKDDRDRSPDRRGSRGPYGNERFDAGDRGWKRDDYRPGRSPSPRRSRDGHYSRDRDFGSHQRRRSRSPPRFSRYGDDSYRRRSPSPHRRAPSDGDRFDLPRRFGADIPDVQILLLQEVSRDFVGWVQGAFHNKGLKTDVMYLNPRFPRETVLQRQVVEGVHAIVDLDFAAQTKGKIPIQVFIRSGGSSVRFELYQDVDPPIAAELAMREKAQSAAHLTQPPPPYAPNGYSHPPPAQAPPAGYPYAYPQHAIPPAQPPAAPAPDLASVVGNLDNSALQALLASLQTQTPPAGAPQTTTYPGAAPAAPPAAQIDINALLGNLRSAAAAQPAAPPSYGAAPAYGAPPAAGGYGGADPAQQVQTIMEQLKRAAH</sequence>
<reference evidence="4" key="2">
    <citation type="submission" date="2023-05" db="EMBL/GenBank/DDBJ databases">
        <authorList>
            <consortium name="Lawrence Berkeley National Laboratory"/>
            <person name="Steindorff A."/>
            <person name="Hensen N."/>
            <person name="Bonometti L."/>
            <person name="Westerberg I."/>
            <person name="Brannstrom I.O."/>
            <person name="Guillou S."/>
            <person name="Cros-Aarteil S."/>
            <person name="Calhoun S."/>
            <person name="Haridas S."/>
            <person name="Kuo A."/>
            <person name="Mondo S."/>
            <person name="Pangilinan J."/>
            <person name="Riley R."/>
            <person name="Labutti K."/>
            <person name="Andreopoulos B."/>
            <person name="Lipzen A."/>
            <person name="Chen C."/>
            <person name="Yanf M."/>
            <person name="Daum C."/>
            <person name="Ng V."/>
            <person name="Clum A."/>
            <person name="Ohm R."/>
            <person name="Martin F."/>
            <person name="Silar P."/>
            <person name="Natvig D."/>
            <person name="Lalanne C."/>
            <person name="Gautier V."/>
            <person name="Ament-Velasquez S.L."/>
            <person name="Kruys A."/>
            <person name="Hutchinson M.I."/>
            <person name="Powell A.J."/>
            <person name="Barry K."/>
            <person name="Miller A.N."/>
            <person name="Grigoriev I.V."/>
            <person name="Debuchy R."/>
            <person name="Gladieux P."/>
            <person name="Thoren M.H."/>
            <person name="Johannesson H."/>
        </authorList>
    </citation>
    <scope>NUCLEOTIDE SEQUENCE</scope>
    <source>
        <strain evidence="4">CBS 359.72</strain>
    </source>
</reference>
<accession>A0AAN7CX39</accession>
<feature type="compositionally biased region" description="Basic and acidic residues" evidence="2">
    <location>
        <begin position="521"/>
        <end position="531"/>
    </location>
</feature>
<name>A0AAN7CX39_9PEZI</name>
<evidence type="ECO:0000256" key="2">
    <source>
        <dbReference type="SAM" id="MobiDB-lite"/>
    </source>
</evidence>
<feature type="compositionally biased region" description="Low complexity" evidence="2">
    <location>
        <begin position="142"/>
        <end position="186"/>
    </location>
</feature>
<dbReference type="InterPro" id="IPR035979">
    <property type="entry name" value="RBD_domain_sf"/>
</dbReference>
<dbReference type="PANTHER" id="PTHR23295:SF6">
    <property type="entry name" value="NEOSIN, ISOFORM A"/>
    <property type="match status" value="1"/>
</dbReference>
<proteinExistence type="predicted"/>
<feature type="compositionally biased region" description="Acidic residues" evidence="2">
    <location>
        <begin position="27"/>
        <end position="36"/>
    </location>
</feature>
<feature type="compositionally biased region" description="Basic and acidic residues" evidence="2">
    <location>
        <begin position="452"/>
        <end position="468"/>
    </location>
</feature>
<feature type="compositionally biased region" description="Basic and acidic residues" evidence="2">
    <location>
        <begin position="37"/>
        <end position="48"/>
    </location>
</feature>
<dbReference type="Gene3D" id="3.30.70.330">
    <property type="match status" value="1"/>
</dbReference>
<dbReference type="GO" id="GO:0003723">
    <property type="term" value="F:RNA binding"/>
    <property type="evidence" value="ECO:0007669"/>
    <property type="project" value="UniProtKB-UniRule"/>
</dbReference>
<dbReference type="AlphaFoldDB" id="A0AAN7CX39"/>
<comment type="caution">
    <text evidence="4">The sequence shown here is derived from an EMBL/GenBank/DDBJ whole genome shotgun (WGS) entry which is preliminary data.</text>
</comment>
<dbReference type="PANTHER" id="PTHR23295">
    <property type="entry name" value="NUCLEAR RECEPTOR COACTIVATOR 5-RELATED"/>
    <property type="match status" value="1"/>
</dbReference>
<dbReference type="InterPro" id="IPR012677">
    <property type="entry name" value="Nucleotide-bd_a/b_plait_sf"/>
</dbReference>
<keyword evidence="5" id="KW-1185">Reference proteome</keyword>
<feature type="compositionally biased region" description="Basic and acidic residues" evidence="2">
    <location>
        <begin position="427"/>
        <end position="444"/>
    </location>
</feature>
<keyword evidence="1" id="KW-0694">RNA-binding</keyword>
<feature type="domain" description="RRM" evidence="3">
    <location>
        <begin position="351"/>
        <end position="429"/>
    </location>
</feature>
<evidence type="ECO:0000256" key="1">
    <source>
        <dbReference type="PROSITE-ProRule" id="PRU00176"/>
    </source>
</evidence>
<reference evidence="4" key="1">
    <citation type="journal article" date="2023" name="Mol. Phylogenet. Evol.">
        <title>Genome-scale phylogeny and comparative genomics of the fungal order Sordariales.</title>
        <authorList>
            <person name="Hensen N."/>
            <person name="Bonometti L."/>
            <person name="Westerberg I."/>
            <person name="Brannstrom I.O."/>
            <person name="Guillou S."/>
            <person name="Cros-Aarteil S."/>
            <person name="Calhoun S."/>
            <person name="Haridas S."/>
            <person name="Kuo A."/>
            <person name="Mondo S."/>
            <person name="Pangilinan J."/>
            <person name="Riley R."/>
            <person name="LaButti K."/>
            <person name="Andreopoulos B."/>
            <person name="Lipzen A."/>
            <person name="Chen C."/>
            <person name="Yan M."/>
            <person name="Daum C."/>
            <person name="Ng V."/>
            <person name="Clum A."/>
            <person name="Steindorff A."/>
            <person name="Ohm R.A."/>
            <person name="Martin F."/>
            <person name="Silar P."/>
            <person name="Natvig D.O."/>
            <person name="Lalanne C."/>
            <person name="Gautier V."/>
            <person name="Ament-Velasquez S.L."/>
            <person name="Kruys A."/>
            <person name="Hutchinson M.I."/>
            <person name="Powell A.J."/>
            <person name="Barry K."/>
            <person name="Miller A.N."/>
            <person name="Grigoriev I.V."/>
            <person name="Debuchy R."/>
            <person name="Gladieux P."/>
            <person name="Hiltunen Thoren M."/>
            <person name="Johannesson H."/>
        </authorList>
    </citation>
    <scope>NUCLEOTIDE SEQUENCE</scope>
    <source>
        <strain evidence="4">CBS 359.72</strain>
    </source>
</reference>
<feature type="compositionally biased region" description="Low complexity" evidence="2">
    <location>
        <begin position="210"/>
        <end position="234"/>
    </location>
</feature>
<dbReference type="InterPro" id="IPR000504">
    <property type="entry name" value="RRM_dom"/>
</dbReference>
<evidence type="ECO:0000259" key="3">
    <source>
        <dbReference type="PROSITE" id="PS50102"/>
    </source>
</evidence>
<dbReference type="EMBL" id="MU857617">
    <property type="protein sequence ID" value="KAK4250004.1"/>
    <property type="molecule type" value="Genomic_DNA"/>
</dbReference>
<protein>
    <recommendedName>
        <fullName evidence="3">RRM domain-containing protein</fullName>
    </recommendedName>
</protein>
<feature type="compositionally biased region" description="Basic and acidic residues" evidence="2">
    <location>
        <begin position="476"/>
        <end position="490"/>
    </location>
</feature>
<dbReference type="InterPro" id="IPR052600">
    <property type="entry name" value="Nuc_rcpt_coact/corep"/>
</dbReference>
<dbReference type="PROSITE" id="PS50102">
    <property type="entry name" value="RRM"/>
    <property type="match status" value="1"/>
</dbReference>
<feature type="region of interest" description="Disordered" evidence="2">
    <location>
        <begin position="210"/>
        <end position="238"/>
    </location>
</feature>
<evidence type="ECO:0000313" key="4">
    <source>
        <dbReference type="EMBL" id="KAK4250004.1"/>
    </source>
</evidence>
<feature type="region of interest" description="Disordered" evidence="2">
    <location>
        <begin position="1"/>
        <end position="189"/>
    </location>
</feature>
<dbReference type="Proteomes" id="UP001303647">
    <property type="component" value="Unassembled WGS sequence"/>
</dbReference>
<feature type="compositionally biased region" description="Pro residues" evidence="2">
    <location>
        <begin position="650"/>
        <end position="672"/>
    </location>
</feature>
<dbReference type="Pfam" id="PF00076">
    <property type="entry name" value="RRM_1"/>
    <property type="match status" value="1"/>
</dbReference>
<feature type="region of interest" description="Disordered" evidence="2">
    <location>
        <begin position="292"/>
        <end position="321"/>
    </location>
</feature>
<feature type="region of interest" description="Disordered" evidence="2">
    <location>
        <begin position="640"/>
        <end position="676"/>
    </location>
</feature>
<feature type="region of interest" description="Disordered" evidence="2">
    <location>
        <begin position="427"/>
        <end position="531"/>
    </location>
</feature>
<gene>
    <name evidence="4" type="ORF">C7999DRAFT_38926</name>
</gene>
<organism evidence="4 5">
    <name type="scientific">Corynascus novoguineensis</name>
    <dbReference type="NCBI Taxonomy" id="1126955"/>
    <lineage>
        <taxon>Eukaryota</taxon>
        <taxon>Fungi</taxon>
        <taxon>Dikarya</taxon>
        <taxon>Ascomycota</taxon>
        <taxon>Pezizomycotina</taxon>
        <taxon>Sordariomycetes</taxon>
        <taxon>Sordariomycetidae</taxon>
        <taxon>Sordariales</taxon>
        <taxon>Chaetomiaceae</taxon>
        <taxon>Corynascus</taxon>
    </lineage>
</organism>
<dbReference type="SUPFAM" id="SSF54928">
    <property type="entry name" value="RNA-binding domain, RBD"/>
    <property type="match status" value="1"/>
</dbReference>
<evidence type="ECO:0000313" key="5">
    <source>
        <dbReference type="Proteomes" id="UP001303647"/>
    </source>
</evidence>
<dbReference type="SMART" id="SM00360">
    <property type="entry name" value="RRM"/>
    <property type="match status" value="1"/>
</dbReference>